<name>A0ABD3QYN7_9STRA</name>
<sequence length="92" mass="10599">MLPKVLGWVVIEDIDGRILVDFAWPRRNNKKRNQDFYTLESSSNCIFQPLCIVWEIFPPEEAPPNHPVLMNLVLLHVTLSEIDVQVVASEIT</sequence>
<accession>A0ABD3QYN7</accession>
<keyword evidence="2" id="KW-1185">Reference proteome</keyword>
<evidence type="ECO:0000313" key="1">
    <source>
        <dbReference type="EMBL" id="KAL3805328.1"/>
    </source>
</evidence>
<dbReference type="Proteomes" id="UP001516023">
    <property type="component" value="Unassembled WGS sequence"/>
</dbReference>
<organism evidence="1 2">
    <name type="scientific">Cyclotella cryptica</name>
    <dbReference type="NCBI Taxonomy" id="29204"/>
    <lineage>
        <taxon>Eukaryota</taxon>
        <taxon>Sar</taxon>
        <taxon>Stramenopiles</taxon>
        <taxon>Ochrophyta</taxon>
        <taxon>Bacillariophyta</taxon>
        <taxon>Coscinodiscophyceae</taxon>
        <taxon>Thalassiosirophycidae</taxon>
        <taxon>Stephanodiscales</taxon>
        <taxon>Stephanodiscaceae</taxon>
        <taxon>Cyclotella</taxon>
    </lineage>
</organism>
<protein>
    <submittedName>
        <fullName evidence="1">Uncharacterized protein</fullName>
    </submittedName>
</protein>
<gene>
    <name evidence="1" type="ORF">HJC23_009035</name>
</gene>
<dbReference type="EMBL" id="JABMIG020000003">
    <property type="protein sequence ID" value="KAL3805328.1"/>
    <property type="molecule type" value="Genomic_DNA"/>
</dbReference>
<evidence type="ECO:0000313" key="2">
    <source>
        <dbReference type="Proteomes" id="UP001516023"/>
    </source>
</evidence>
<reference evidence="1 2" key="1">
    <citation type="journal article" date="2020" name="G3 (Bethesda)">
        <title>Improved Reference Genome for Cyclotella cryptica CCMP332, a Model for Cell Wall Morphogenesis, Salinity Adaptation, and Lipid Production in Diatoms (Bacillariophyta).</title>
        <authorList>
            <person name="Roberts W.R."/>
            <person name="Downey K.M."/>
            <person name="Ruck E.C."/>
            <person name="Traller J.C."/>
            <person name="Alverson A.J."/>
        </authorList>
    </citation>
    <scope>NUCLEOTIDE SEQUENCE [LARGE SCALE GENOMIC DNA]</scope>
    <source>
        <strain evidence="1 2">CCMP332</strain>
    </source>
</reference>
<dbReference type="AlphaFoldDB" id="A0ABD3QYN7"/>
<proteinExistence type="predicted"/>
<comment type="caution">
    <text evidence="1">The sequence shown here is derived from an EMBL/GenBank/DDBJ whole genome shotgun (WGS) entry which is preliminary data.</text>
</comment>